<proteinExistence type="predicted"/>
<feature type="region of interest" description="Disordered" evidence="1">
    <location>
        <begin position="24"/>
        <end position="65"/>
    </location>
</feature>
<dbReference type="RefSeq" id="XP_011775148.1">
    <property type="nucleotide sequence ID" value="XM_011776846.1"/>
</dbReference>
<dbReference type="KEGG" id="tbg:TbgDal_VII7485"/>
<sequence length="103" mass="11198">MELAMDTIGEERALSAQEVFPIGASSPSPRTFSLSFDQHAPKESIQKSRPEQSTPGRKGAKSSNRMWPTAVLGLLRRSTAVASDSSTLKLEQAQTMNTAWCLC</sequence>
<feature type="compositionally biased region" description="Basic and acidic residues" evidence="1">
    <location>
        <begin position="39"/>
        <end position="50"/>
    </location>
</feature>
<dbReference type="EMBL" id="FN554970">
    <property type="protein sequence ID" value="CBH12869.1"/>
    <property type="molecule type" value="Genomic_DNA"/>
</dbReference>
<evidence type="ECO:0000313" key="2">
    <source>
        <dbReference type="EMBL" id="CBH12869.1"/>
    </source>
</evidence>
<feature type="compositionally biased region" description="Polar residues" evidence="1">
    <location>
        <begin position="25"/>
        <end position="36"/>
    </location>
</feature>
<feature type="compositionally biased region" description="Polar residues" evidence="1">
    <location>
        <begin position="51"/>
        <end position="65"/>
    </location>
</feature>
<organism evidence="2 3">
    <name type="scientific">Trypanosoma brucei gambiense (strain MHOM/CI/86/DAL972)</name>
    <dbReference type="NCBI Taxonomy" id="679716"/>
    <lineage>
        <taxon>Eukaryota</taxon>
        <taxon>Discoba</taxon>
        <taxon>Euglenozoa</taxon>
        <taxon>Kinetoplastea</taxon>
        <taxon>Metakinetoplastina</taxon>
        <taxon>Trypanosomatida</taxon>
        <taxon>Trypanosomatidae</taxon>
        <taxon>Trypanosoma</taxon>
    </lineage>
</organism>
<gene>
    <name evidence="2" type="ORF">TbgDal_VII7485</name>
</gene>
<accession>C9ZTY3</accession>
<name>C9ZTY3_TRYB9</name>
<dbReference type="AlphaFoldDB" id="C9ZTY3"/>
<evidence type="ECO:0000256" key="1">
    <source>
        <dbReference type="SAM" id="MobiDB-lite"/>
    </source>
</evidence>
<dbReference type="Proteomes" id="UP000002316">
    <property type="component" value="Chromosome 7"/>
</dbReference>
<protein>
    <submittedName>
        <fullName evidence="2">Uncharacterized protein</fullName>
    </submittedName>
</protein>
<dbReference type="GeneID" id="23863047"/>
<evidence type="ECO:0000313" key="3">
    <source>
        <dbReference type="Proteomes" id="UP000002316"/>
    </source>
</evidence>
<reference evidence="3" key="1">
    <citation type="journal article" date="2010" name="PLoS Negl. Trop. Dis.">
        <title>The genome sequence of Trypanosoma brucei gambiense, causative agent of chronic human african trypanosomiasis.</title>
        <authorList>
            <person name="Jackson A.P."/>
            <person name="Sanders M."/>
            <person name="Berry A."/>
            <person name="McQuillan J."/>
            <person name="Aslett M.A."/>
            <person name="Quail M.A."/>
            <person name="Chukualim B."/>
            <person name="Capewell P."/>
            <person name="MacLeod A."/>
            <person name="Melville S.E."/>
            <person name="Gibson W."/>
            <person name="Barry J.D."/>
            <person name="Berriman M."/>
            <person name="Hertz-Fowler C."/>
        </authorList>
    </citation>
    <scope>NUCLEOTIDE SEQUENCE [LARGE SCALE GENOMIC DNA]</scope>
    <source>
        <strain evidence="3">MHOM/CI/86/DAL972</strain>
    </source>
</reference>